<dbReference type="PROSITE" id="PS50893">
    <property type="entry name" value="ABC_TRANSPORTER_2"/>
    <property type="match status" value="2"/>
</dbReference>
<dbReference type="Gene3D" id="3.40.50.300">
    <property type="entry name" value="P-loop containing nucleotide triphosphate hydrolases"/>
    <property type="match status" value="2"/>
</dbReference>
<evidence type="ECO:0000256" key="9">
    <source>
        <dbReference type="ARBA" id="ARBA00023136"/>
    </source>
</evidence>
<dbReference type="FunFam" id="3.40.50.300:FF:000126">
    <property type="entry name" value="Galactose/methyl galactoside import ATP-binding protein MglA"/>
    <property type="match status" value="1"/>
</dbReference>
<protein>
    <recommendedName>
        <fullName evidence="10">Ribose/galactose/methyl galactoside import ATP-binding protein</fullName>
        <ecNumber evidence="10">7.5.2.11</ecNumber>
    </recommendedName>
</protein>
<keyword evidence="6 10" id="KW-0547">Nucleotide-binding</keyword>
<evidence type="ECO:0000256" key="6">
    <source>
        <dbReference type="ARBA" id="ARBA00022741"/>
    </source>
</evidence>
<keyword evidence="8 10" id="KW-1278">Translocase</keyword>
<gene>
    <name evidence="12" type="ORF">IQ22_01831</name>
</gene>
<keyword evidence="7 10" id="KW-0067">ATP-binding</keyword>
<evidence type="ECO:0000256" key="2">
    <source>
        <dbReference type="ARBA" id="ARBA00022448"/>
    </source>
</evidence>
<feature type="domain" description="ABC transporter" evidence="11">
    <location>
        <begin position="31"/>
        <end position="267"/>
    </location>
</feature>
<comment type="similarity">
    <text evidence="10">Belongs to the ABC transporter superfamily.</text>
</comment>
<dbReference type="Pfam" id="PF00005">
    <property type="entry name" value="ABC_tran"/>
    <property type="match status" value="2"/>
</dbReference>
<dbReference type="GO" id="GO:0043211">
    <property type="term" value="F:ABC-type carbohydrate transporter activity"/>
    <property type="evidence" value="ECO:0007669"/>
    <property type="project" value="UniProtKB-UniRule"/>
</dbReference>
<dbReference type="InterPro" id="IPR027417">
    <property type="entry name" value="P-loop_NTPase"/>
</dbReference>
<comment type="subcellular location">
    <subcellularLocation>
        <location evidence="10">Cell inner membrane</location>
        <topology evidence="10">Peripheral membrane protein</topology>
    </subcellularLocation>
    <subcellularLocation>
        <location evidence="1">Cell membrane</location>
        <topology evidence="1">Peripheral membrane protein</topology>
    </subcellularLocation>
</comment>
<dbReference type="PANTHER" id="PTHR43790:SF7">
    <property type="entry name" value="GALACTOSE_METHYL GALACTOSIDE IMPORT ATP-BINDING PROTEIN MGLA"/>
    <property type="match status" value="1"/>
</dbReference>
<dbReference type="RefSeq" id="WP_145140856.1">
    <property type="nucleotide sequence ID" value="NZ_VLKY01000005.1"/>
</dbReference>
<dbReference type="GO" id="GO:0015749">
    <property type="term" value="P:monosaccharide transmembrane transport"/>
    <property type="evidence" value="ECO:0007669"/>
    <property type="project" value="UniProtKB-ARBA"/>
</dbReference>
<dbReference type="OrthoDB" id="9776369at2"/>
<dbReference type="SUPFAM" id="SSF52540">
    <property type="entry name" value="P-loop containing nucleoside triphosphate hydrolases"/>
    <property type="match status" value="2"/>
</dbReference>
<accession>A0A562QFW7</accession>
<dbReference type="GO" id="GO:0005524">
    <property type="term" value="F:ATP binding"/>
    <property type="evidence" value="ECO:0007669"/>
    <property type="project" value="UniProtKB-UniRule"/>
</dbReference>
<evidence type="ECO:0000259" key="11">
    <source>
        <dbReference type="PROSITE" id="PS50893"/>
    </source>
</evidence>
<dbReference type="SMART" id="SM00382">
    <property type="entry name" value="AAA"/>
    <property type="match status" value="2"/>
</dbReference>
<reference evidence="12 13" key="1">
    <citation type="journal article" date="2015" name="Stand. Genomic Sci.">
        <title>Genomic Encyclopedia of Bacterial and Archaeal Type Strains, Phase III: the genomes of soil and plant-associated and newly described type strains.</title>
        <authorList>
            <person name="Whitman W.B."/>
            <person name="Woyke T."/>
            <person name="Klenk H.P."/>
            <person name="Zhou Y."/>
            <person name="Lilburn T.G."/>
            <person name="Beck B.J."/>
            <person name="De Vos P."/>
            <person name="Vandamme P."/>
            <person name="Eisen J.A."/>
            <person name="Garrity G."/>
            <person name="Hugenholtz P."/>
            <person name="Kyrpides N.C."/>
        </authorList>
    </citation>
    <scope>NUCLEOTIDE SEQUENCE [LARGE SCALE GENOMIC DNA]</scope>
    <source>
        <strain evidence="12 13">CGMCC 1.6858</strain>
    </source>
</reference>
<proteinExistence type="inferred from homology"/>
<dbReference type="CDD" id="cd03215">
    <property type="entry name" value="ABC_Carb_Monos_II"/>
    <property type="match status" value="1"/>
</dbReference>
<dbReference type="InterPro" id="IPR050107">
    <property type="entry name" value="ABC_carbohydrate_import_ATPase"/>
</dbReference>
<evidence type="ECO:0000313" key="13">
    <source>
        <dbReference type="Proteomes" id="UP000316905"/>
    </source>
</evidence>
<sequence>MLGSNTAVKLRTYDQASPRYAANEAESEYLLEILNVSKGFPGVKALSDVQLRVRPGTVLALMGENGAGKSTLMKIIAGIYQPDSGELRLRGQPVSFATPLAALQAGIAMIHQELNLMPHMTIAENIWLGREPLNGLHMVDHGEMHRKTQALLERLRISLDPEEPVGHLSIAERQMVEIAKAVSYDSDVLIMDEPTSAITEKEVAHLFSIIADLKSQGKGIIYITHKMDEVFNIADEVAVFRDGAYIGLQRADSMDGDGLISMMVGRELTQLFPERTPPTDKIILSVNNLTLDGVFKNVSFELHAGEILGIAGLMGSGRTNVAETLFGVTPATGGEIYLDGERIVMSDPCLAIQKGLALLTEDRKDTGIFPCLSVMENMEVAVLPTFSGSGFVQQKPLRELCEEMCKKLRVKTPSLEQCIANLSGGNQQKALLARWLMTNPRVLILDEPTRGIDVGAKAEIYRLIAYLASEGMAVIMISSELPEVLGMSDRVMVMHEGEVTGCLDREDATQERVMQLASGITAIH</sequence>
<keyword evidence="9 10" id="KW-0472">Membrane</keyword>
<feature type="domain" description="ABC transporter" evidence="11">
    <location>
        <begin position="277"/>
        <end position="521"/>
    </location>
</feature>
<dbReference type="EC" id="7.5.2.11" evidence="10"/>
<organism evidence="12 13">
    <name type="scientific">Pseudomonas duriflava</name>
    <dbReference type="NCBI Taxonomy" id="459528"/>
    <lineage>
        <taxon>Bacteria</taxon>
        <taxon>Pseudomonadati</taxon>
        <taxon>Pseudomonadota</taxon>
        <taxon>Gammaproteobacteria</taxon>
        <taxon>Pseudomonadales</taxon>
        <taxon>Pseudomonadaceae</taxon>
        <taxon>Pseudomonas</taxon>
    </lineage>
</organism>
<evidence type="ECO:0000256" key="1">
    <source>
        <dbReference type="ARBA" id="ARBA00004202"/>
    </source>
</evidence>
<dbReference type="EMBL" id="VLKY01000005">
    <property type="protein sequence ID" value="TWI54926.1"/>
    <property type="molecule type" value="Genomic_DNA"/>
</dbReference>
<evidence type="ECO:0000256" key="4">
    <source>
        <dbReference type="ARBA" id="ARBA00022597"/>
    </source>
</evidence>
<keyword evidence="5" id="KW-0677">Repeat</keyword>
<dbReference type="InterPro" id="IPR017871">
    <property type="entry name" value="ABC_transporter-like_CS"/>
</dbReference>
<dbReference type="FunFam" id="3.40.50.300:FF:000127">
    <property type="entry name" value="Ribose import ATP-binding protein RbsA"/>
    <property type="match status" value="1"/>
</dbReference>
<keyword evidence="10" id="KW-0997">Cell inner membrane</keyword>
<dbReference type="AlphaFoldDB" id="A0A562QFW7"/>
<comment type="function">
    <text evidence="10">Part of an ABC transporter complex involved in carbohydrate import. Could be involved in ribose, galactose and/or methyl galactoside import. Responsible for energy coupling to the transport system.</text>
</comment>
<keyword evidence="4 10" id="KW-0762">Sugar transport</keyword>
<dbReference type="PANTHER" id="PTHR43790">
    <property type="entry name" value="CARBOHYDRATE TRANSPORT ATP-BINDING PROTEIN MG119-RELATED"/>
    <property type="match status" value="1"/>
</dbReference>
<evidence type="ECO:0000313" key="12">
    <source>
        <dbReference type="EMBL" id="TWI54926.1"/>
    </source>
</evidence>
<evidence type="ECO:0000256" key="5">
    <source>
        <dbReference type="ARBA" id="ARBA00022737"/>
    </source>
</evidence>
<comment type="caution">
    <text evidence="12">The sequence shown here is derived from an EMBL/GenBank/DDBJ whole genome shotgun (WGS) entry which is preliminary data.</text>
</comment>
<dbReference type="CDD" id="cd03216">
    <property type="entry name" value="ABC_Carb_Monos_I"/>
    <property type="match status" value="1"/>
</dbReference>
<keyword evidence="3" id="KW-1003">Cell membrane</keyword>
<evidence type="ECO:0000256" key="3">
    <source>
        <dbReference type="ARBA" id="ARBA00022475"/>
    </source>
</evidence>
<keyword evidence="2 10" id="KW-0813">Transport</keyword>
<dbReference type="PROSITE" id="PS00211">
    <property type="entry name" value="ABC_TRANSPORTER_1"/>
    <property type="match status" value="1"/>
</dbReference>
<dbReference type="GO" id="GO:0016887">
    <property type="term" value="F:ATP hydrolysis activity"/>
    <property type="evidence" value="ECO:0007669"/>
    <property type="project" value="InterPro"/>
</dbReference>
<keyword evidence="13" id="KW-1185">Reference proteome</keyword>
<dbReference type="GO" id="GO:0005886">
    <property type="term" value="C:plasma membrane"/>
    <property type="evidence" value="ECO:0007669"/>
    <property type="project" value="UniProtKB-SubCell"/>
</dbReference>
<dbReference type="Proteomes" id="UP000316905">
    <property type="component" value="Unassembled WGS sequence"/>
</dbReference>
<name>A0A562QFW7_9PSED</name>
<comment type="catalytic activity">
    <reaction evidence="10">
        <text>D-galactose(out) + ATP + H2O = D-galactose(in) + ADP + phosphate + H(+)</text>
        <dbReference type="Rhea" id="RHEA:60156"/>
        <dbReference type="ChEBI" id="CHEBI:4139"/>
        <dbReference type="ChEBI" id="CHEBI:15377"/>
        <dbReference type="ChEBI" id="CHEBI:15378"/>
        <dbReference type="ChEBI" id="CHEBI:30616"/>
        <dbReference type="ChEBI" id="CHEBI:43474"/>
        <dbReference type="ChEBI" id="CHEBI:456216"/>
        <dbReference type="EC" id="7.5.2.11"/>
    </reaction>
</comment>
<dbReference type="InterPro" id="IPR003439">
    <property type="entry name" value="ABC_transporter-like_ATP-bd"/>
</dbReference>
<evidence type="ECO:0000256" key="8">
    <source>
        <dbReference type="ARBA" id="ARBA00022967"/>
    </source>
</evidence>
<evidence type="ECO:0000256" key="10">
    <source>
        <dbReference type="RuleBase" id="RU367029"/>
    </source>
</evidence>
<evidence type="ECO:0000256" key="7">
    <source>
        <dbReference type="ARBA" id="ARBA00022840"/>
    </source>
</evidence>
<dbReference type="InterPro" id="IPR003593">
    <property type="entry name" value="AAA+_ATPase"/>
</dbReference>